<feature type="signal peptide" evidence="1">
    <location>
        <begin position="1"/>
        <end position="18"/>
    </location>
</feature>
<comment type="caution">
    <text evidence="2">The sequence shown here is derived from an EMBL/GenBank/DDBJ whole genome shotgun (WGS) entry which is preliminary data.</text>
</comment>
<accession>A0A3D9EGY4</accession>
<evidence type="ECO:0000313" key="3">
    <source>
        <dbReference type="Proteomes" id="UP000256988"/>
    </source>
</evidence>
<dbReference type="Gene3D" id="3.40.50.1820">
    <property type="entry name" value="alpha/beta hydrolase"/>
    <property type="match status" value="1"/>
</dbReference>
<evidence type="ECO:0008006" key="4">
    <source>
        <dbReference type="Google" id="ProtNLM"/>
    </source>
</evidence>
<evidence type="ECO:0000256" key="1">
    <source>
        <dbReference type="SAM" id="SignalP"/>
    </source>
</evidence>
<dbReference type="Proteomes" id="UP000256988">
    <property type="component" value="Unassembled WGS sequence"/>
</dbReference>
<dbReference type="InterPro" id="IPR029058">
    <property type="entry name" value="AB_hydrolase_fold"/>
</dbReference>
<reference evidence="2 3" key="1">
    <citation type="submission" date="2018-07" db="EMBL/GenBank/DDBJ databases">
        <title>Genome sequencing of rice bacterial endophytes.</title>
        <authorList>
            <person name="Venturi V."/>
        </authorList>
    </citation>
    <scope>NUCLEOTIDE SEQUENCE [LARGE SCALE GENOMIC DNA]</scope>
    <source>
        <strain evidence="2 3">AG1002</strain>
    </source>
</reference>
<feature type="chain" id="PRO_5017572896" description="Alpha/beta hydrolase" evidence="1">
    <location>
        <begin position="19"/>
        <end position="345"/>
    </location>
</feature>
<dbReference type="PANTHER" id="PTHR35560">
    <property type="entry name" value="BLL0132 PROTEIN"/>
    <property type="match status" value="1"/>
</dbReference>
<dbReference type="AlphaFoldDB" id="A0A3D9EGY4"/>
<keyword evidence="1" id="KW-0732">Signal</keyword>
<sequence>MRRLLALCLALAWGSALAAPHEGVARIVSDRMPIGQAQAALQLSTDWNRPHPEIRRALVIVHGRLRNAATYFRSGETATAAAGATADTLVIAPQFLNETDIQRHRLPDTLLRWQGNAWMGGEPALGPQPLSSFAVFDALLARLAERRLLPNLQEVVIAGHSGGGQVVQRYAVLGQGEQALAAQGIRLRYVVANPSSYAYFDARRPDAQGQPVPFAAASSCPDFDTWKYGMQGLPAYAAGRTAASLEEHYAGLDLTYLLGAEDTDPNHPALDKGCAAEAQGPYRLARGLNYYRYLQGRHPGLRQALIEVPGVGHNGDAIFTSPAGRQALFGADDQASARQGGGRVQ</sequence>
<gene>
    <name evidence="2" type="ORF">DFO60_3283</name>
</gene>
<name>A0A3D9EGY4_ECTOL</name>
<protein>
    <recommendedName>
        <fullName evidence="4">Alpha/beta hydrolase</fullName>
    </recommendedName>
</protein>
<dbReference type="PANTHER" id="PTHR35560:SF3">
    <property type="entry name" value="PEPTIDASE S9 PROLYL OLIGOPEPTIDASE CATALYTIC DOMAIN-CONTAINING PROTEIN"/>
    <property type="match status" value="1"/>
</dbReference>
<dbReference type="EMBL" id="QRDL01000005">
    <property type="protein sequence ID" value="RED01665.1"/>
    <property type="molecule type" value="Genomic_DNA"/>
</dbReference>
<dbReference type="SUPFAM" id="SSF53474">
    <property type="entry name" value="alpha/beta-Hydrolases"/>
    <property type="match status" value="1"/>
</dbReference>
<proteinExistence type="predicted"/>
<organism evidence="2 3">
    <name type="scientific">Ectopseudomonas oleovorans</name>
    <name type="common">Pseudomonas oleovorans</name>
    <dbReference type="NCBI Taxonomy" id="301"/>
    <lineage>
        <taxon>Bacteria</taxon>
        <taxon>Pseudomonadati</taxon>
        <taxon>Pseudomonadota</taxon>
        <taxon>Gammaproteobacteria</taxon>
        <taxon>Pseudomonadales</taxon>
        <taxon>Pseudomonadaceae</taxon>
        <taxon>Ectopseudomonas</taxon>
    </lineage>
</organism>
<dbReference type="RefSeq" id="WP_115946421.1">
    <property type="nucleotide sequence ID" value="NZ_QRDL01000005.1"/>
</dbReference>
<evidence type="ECO:0000313" key="2">
    <source>
        <dbReference type="EMBL" id="RED01665.1"/>
    </source>
</evidence>